<feature type="signal peptide" evidence="1">
    <location>
        <begin position="1"/>
        <end position="17"/>
    </location>
</feature>
<reference evidence="2" key="1">
    <citation type="submission" date="2023-10" db="EMBL/GenBank/DDBJ databases">
        <authorList>
            <person name="Hackl T."/>
        </authorList>
    </citation>
    <scope>NUCLEOTIDE SEQUENCE</scope>
</reference>
<evidence type="ECO:0000256" key="1">
    <source>
        <dbReference type="SAM" id="SignalP"/>
    </source>
</evidence>
<keyword evidence="3" id="KW-1185">Reference proteome</keyword>
<evidence type="ECO:0000313" key="3">
    <source>
        <dbReference type="Proteomes" id="UP001295740"/>
    </source>
</evidence>
<accession>A0AAI8VJ73</accession>
<organism evidence="2 3">
    <name type="scientific">Anthostomella pinea</name>
    <dbReference type="NCBI Taxonomy" id="933095"/>
    <lineage>
        <taxon>Eukaryota</taxon>
        <taxon>Fungi</taxon>
        <taxon>Dikarya</taxon>
        <taxon>Ascomycota</taxon>
        <taxon>Pezizomycotina</taxon>
        <taxon>Sordariomycetes</taxon>
        <taxon>Xylariomycetidae</taxon>
        <taxon>Xylariales</taxon>
        <taxon>Xylariaceae</taxon>
        <taxon>Anthostomella</taxon>
    </lineage>
</organism>
<protein>
    <submittedName>
        <fullName evidence="2">Uu.00g000930.m01.CDS01</fullName>
    </submittedName>
</protein>
<dbReference type="AlphaFoldDB" id="A0AAI8VJ73"/>
<evidence type="ECO:0000313" key="2">
    <source>
        <dbReference type="EMBL" id="CAJ2505963.1"/>
    </source>
</evidence>
<dbReference type="Proteomes" id="UP001295740">
    <property type="component" value="Unassembled WGS sequence"/>
</dbReference>
<name>A0AAI8VJ73_9PEZI</name>
<sequence length="142" mass="15825">MLLKPALLIALVSCAHGWKFKIFKEYDITTHECEVPVSGGAQRAHKAVGSADHPRVIPAEILNVLEAEKILFPSITNSLRHSLGCVEFSDMKSFQITFYGLAGSGTADRYDARHEDIGIPWKDWTSYYVEDKHMSESDIAEG</sequence>
<gene>
    <name evidence="2" type="ORF">KHLLAP_LOCUS6431</name>
</gene>
<dbReference type="EMBL" id="CAUWAG010000008">
    <property type="protein sequence ID" value="CAJ2505963.1"/>
    <property type="molecule type" value="Genomic_DNA"/>
</dbReference>
<comment type="caution">
    <text evidence="2">The sequence shown here is derived from an EMBL/GenBank/DDBJ whole genome shotgun (WGS) entry which is preliminary data.</text>
</comment>
<proteinExistence type="predicted"/>
<keyword evidence="1" id="KW-0732">Signal</keyword>
<feature type="chain" id="PRO_5042568709" evidence="1">
    <location>
        <begin position="18"/>
        <end position="142"/>
    </location>
</feature>